<evidence type="ECO:0000313" key="3">
    <source>
        <dbReference type="EMBL" id="MBE3608451.1"/>
    </source>
</evidence>
<feature type="signal peptide" evidence="1">
    <location>
        <begin position="1"/>
        <end position="23"/>
    </location>
</feature>
<dbReference type="RefSeq" id="WP_170016639.1">
    <property type="nucleotide sequence ID" value="NZ_CP012545.1"/>
</dbReference>
<evidence type="ECO:0000313" key="4">
    <source>
        <dbReference type="Proteomes" id="UP000650616"/>
    </source>
</evidence>
<dbReference type="Proteomes" id="UP000650616">
    <property type="component" value="Unassembled WGS sequence"/>
</dbReference>
<sequence>MKAKFISLAICGALFAGCGAKTADTMGGNVYNQGELNRQQSVKVVTILEVLPARVAVEDGGTKTQSTTVGAVLGAAVGAVTGYALGGGSSDKGAVIGGIVGGTLGGVGGSKVGDEATIVDAVSLVYKIGDEVFTSTQAGKVCEFIAGEAYMISSQGSDTRIQPNTKCPEK</sequence>
<evidence type="ECO:0000256" key="1">
    <source>
        <dbReference type="SAM" id="SignalP"/>
    </source>
</evidence>
<evidence type="ECO:0008006" key="6">
    <source>
        <dbReference type="Google" id="ProtNLM"/>
    </source>
</evidence>
<proteinExistence type="predicted"/>
<feature type="chain" id="PRO_5044718291" description="Outer membrane lipoprotein" evidence="1">
    <location>
        <begin position="24"/>
        <end position="170"/>
    </location>
</feature>
<accession>A0AAW3ZWE1</accession>
<organism evidence="3 4">
    <name type="scientific">Campylobacter californiensis</name>
    <dbReference type="NCBI Taxonomy" id="1032243"/>
    <lineage>
        <taxon>Bacteria</taxon>
        <taxon>Pseudomonadati</taxon>
        <taxon>Campylobacterota</taxon>
        <taxon>Epsilonproteobacteria</taxon>
        <taxon>Campylobacterales</taxon>
        <taxon>Campylobacteraceae</taxon>
        <taxon>Campylobacter</taxon>
    </lineage>
</organism>
<protein>
    <recommendedName>
        <fullName evidence="6">Outer membrane lipoprotein</fullName>
    </recommendedName>
</protein>
<keyword evidence="1" id="KW-0732">Signal</keyword>
<dbReference type="EMBL" id="JADBHS010000009">
    <property type="protein sequence ID" value="MBE2986579.1"/>
    <property type="molecule type" value="Genomic_DNA"/>
</dbReference>
<name>A0AAW3ZWE1_9BACT</name>
<dbReference type="EMBL" id="LIWG01000008">
    <property type="protein sequence ID" value="MBE3608451.1"/>
    <property type="molecule type" value="Genomic_DNA"/>
</dbReference>
<keyword evidence="4" id="KW-1185">Reference proteome</keyword>
<gene>
    <name evidence="2" type="ORF">CCAL12919_05460</name>
    <name evidence="3" type="ORF">CCAL9337_06905</name>
</gene>
<evidence type="ECO:0000313" key="5">
    <source>
        <dbReference type="Proteomes" id="UP001318760"/>
    </source>
</evidence>
<dbReference type="PROSITE" id="PS51257">
    <property type="entry name" value="PROKAR_LIPOPROTEIN"/>
    <property type="match status" value="1"/>
</dbReference>
<comment type="caution">
    <text evidence="3">The sequence shown here is derived from an EMBL/GenBank/DDBJ whole genome shotgun (WGS) entry which is preliminary data.</text>
</comment>
<reference evidence="2 5" key="2">
    <citation type="submission" date="2020-10" db="EMBL/GenBank/DDBJ databases">
        <title>Campylobacter californiensis sp. nov. isolated from cattle and feral swine in California.</title>
        <authorList>
            <person name="Miller W.G."/>
        </authorList>
    </citation>
    <scope>NUCLEOTIDE SEQUENCE [LARGE SCALE GENOMIC DNA]</scope>
    <source>
        <strain evidence="2 5">RM12919</strain>
    </source>
</reference>
<dbReference type="Proteomes" id="UP001318760">
    <property type="component" value="Unassembled WGS sequence"/>
</dbReference>
<evidence type="ECO:0000313" key="2">
    <source>
        <dbReference type="EMBL" id="MBE2986579.1"/>
    </source>
</evidence>
<reference evidence="3 4" key="1">
    <citation type="submission" date="2015-08" db="EMBL/GenBank/DDBJ databases">
        <title>Comparative genomics of the Campylobacter concisus group.</title>
        <authorList>
            <person name="Yee E."/>
            <person name="Chapman M.H."/>
            <person name="Huynh S."/>
            <person name="Bono J.L."/>
            <person name="On S.L."/>
            <person name="St Leger J."/>
            <person name="Foster G."/>
            <person name="Parker C.T."/>
            <person name="Miller W.G."/>
        </authorList>
    </citation>
    <scope>NUCLEOTIDE SEQUENCE [LARGE SCALE GENOMIC DNA]</scope>
    <source>
        <strain evidence="3 4">RM9337</strain>
    </source>
</reference>
<dbReference type="AlphaFoldDB" id="A0AAW3ZWE1"/>